<evidence type="ECO:0000259" key="9">
    <source>
        <dbReference type="PROSITE" id="PS50929"/>
    </source>
</evidence>
<name>A0ABR9XGL7_9SPHI</name>
<dbReference type="Gene3D" id="3.40.50.300">
    <property type="entry name" value="P-loop containing nucleotide triphosphate hydrolases"/>
    <property type="match status" value="1"/>
</dbReference>
<feature type="domain" description="ABC transporter" evidence="8">
    <location>
        <begin position="345"/>
        <end position="552"/>
    </location>
</feature>
<evidence type="ECO:0000256" key="7">
    <source>
        <dbReference type="SAM" id="Phobius"/>
    </source>
</evidence>
<dbReference type="GO" id="GO:0005524">
    <property type="term" value="F:ATP binding"/>
    <property type="evidence" value="ECO:0007669"/>
    <property type="project" value="UniProtKB-KW"/>
</dbReference>
<reference evidence="10 11" key="1">
    <citation type="submission" date="2020-10" db="EMBL/GenBank/DDBJ databases">
        <title>Mucilaginibacter mali sp. nov., isolated from rhizosphere soil of apple orchard.</title>
        <authorList>
            <person name="Lee J.-S."/>
            <person name="Kim H.S."/>
            <person name="Kim J.-S."/>
        </authorList>
    </citation>
    <scope>NUCLEOTIDE SEQUENCE [LARGE SCALE GENOMIC DNA]</scope>
    <source>
        <strain evidence="10 11">KCTC 23157</strain>
    </source>
</reference>
<dbReference type="InterPro" id="IPR003593">
    <property type="entry name" value="AAA+_ATPase"/>
</dbReference>
<dbReference type="Pfam" id="PF00005">
    <property type="entry name" value="ABC_tran"/>
    <property type="match status" value="1"/>
</dbReference>
<dbReference type="SUPFAM" id="SSF52540">
    <property type="entry name" value="P-loop containing nucleoside triphosphate hydrolases"/>
    <property type="match status" value="1"/>
</dbReference>
<evidence type="ECO:0000256" key="6">
    <source>
        <dbReference type="ARBA" id="ARBA00023136"/>
    </source>
</evidence>
<evidence type="ECO:0000256" key="4">
    <source>
        <dbReference type="ARBA" id="ARBA00022840"/>
    </source>
</evidence>
<keyword evidence="6 7" id="KW-0472">Membrane</keyword>
<feature type="transmembrane region" description="Helical" evidence="7">
    <location>
        <begin position="151"/>
        <end position="168"/>
    </location>
</feature>
<comment type="caution">
    <text evidence="10">The sequence shown here is derived from an EMBL/GenBank/DDBJ whole genome shotgun (WGS) entry which is preliminary data.</text>
</comment>
<keyword evidence="3" id="KW-0547">Nucleotide-binding</keyword>
<dbReference type="SMART" id="SM00382">
    <property type="entry name" value="AAA"/>
    <property type="match status" value="1"/>
</dbReference>
<dbReference type="InterPro" id="IPR017871">
    <property type="entry name" value="ABC_transporter-like_CS"/>
</dbReference>
<evidence type="ECO:0000256" key="5">
    <source>
        <dbReference type="ARBA" id="ARBA00022989"/>
    </source>
</evidence>
<feature type="domain" description="ABC transmembrane type-1" evidence="9">
    <location>
        <begin position="28"/>
        <end position="316"/>
    </location>
</feature>
<keyword evidence="5 7" id="KW-1133">Transmembrane helix</keyword>
<dbReference type="Gene3D" id="1.20.1560.10">
    <property type="entry name" value="ABC transporter type 1, transmembrane domain"/>
    <property type="match status" value="1"/>
</dbReference>
<dbReference type="CDD" id="cd03228">
    <property type="entry name" value="ABCC_MRP_Like"/>
    <property type="match status" value="1"/>
</dbReference>
<comment type="subcellular location">
    <subcellularLocation>
        <location evidence="1">Cell membrane</location>
        <topology evidence="1">Multi-pass membrane protein</topology>
    </subcellularLocation>
</comment>
<evidence type="ECO:0000256" key="2">
    <source>
        <dbReference type="ARBA" id="ARBA00022692"/>
    </source>
</evidence>
<organism evidence="10 11">
    <name type="scientific">Mucilaginibacter boryungensis</name>
    <dbReference type="NCBI Taxonomy" id="768480"/>
    <lineage>
        <taxon>Bacteria</taxon>
        <taxon>Pseudomonadati</taxon>
        <taxon>Bacteroidota</taxon>
        <taxon>Sphingobacteriia</taxon>
        <taxon>Sphingobacteriales</taxon>
        <taxon>Sphingobacteriaceae</taxon>
        <taxon>Mucilaginibacter</taxon>
    </lineage>
</organism>
<dbReference type="PROSITE" id="PS50929">
    <property type="entry name" value="ABC_TM1F"/>
    <property type="match status" value="1"/>
</dbReference>
<sequence length="554" mass="62329">MRQFITSLFKILTPNEKNRLFIMAGFDLLMGLADVVFLIALVFIIRVYTSGVPVSSSLTYYSALANANPITVTGLFLLLFFIKNMAGVWLSKKQHSFVYSVASRLSGDHINNYLQGSYTDFVNVDSSVRIRQIGQVPIEFGHYVLTNFQQIIAQGVLIFFTVAAILLYHPVLFVLLLILLFPPVVLLGWFIKGKLKSVRAQIKECSARVIQYLQESLSGYVESNIYHKNSFFVNRYSRQQSQLNQTLAAQQTLQGMSSRFVEVFALLGFFILIVINKWFGGKTTIDVLTIGIFMAAAYKIIPGVVKILNCAGQMRTYSFTLQQLSGTHSTTMPEPAIADTPIQNISFSNVVFGYNGNPVIRDLSFEVNTGDFAAISGISGRGKTTIINLLLGFLKEDAGTILINDKPVDMKQRQVYWNRIVYVKQQSFFMNDTILKNITLSDEGYNEDNLNEALHISGLDMFLNEYPEGVHKMIHEHGKNISGGQRQRIALARALYHECDLLILDEPFSEIDEAAGRQILNRIRNVKHDKIVLFITHNKTSLSFCNKTISPYAA</sequence>
<evidence type="ECO:0000256" key="3">
    <source>
        <dbReference type="ARBA" id="ARBA00022741"/>
    </source>
</evidence>
<dbReference type="PANTHER" id="PTHR43394">
    <property type="entry name" value="ATP-DEPENDENT PERMEASE MDL1, MITOCHONDRIAL"/>
    <property type="match status" value="1"/>
</dbReference>
<feature type="transmembrane region" description="Helical" evidence="7">
    <location>
        <begin position="174"/>
        <end position="191"/>
    </location>
</feature>
<dbReference type="InterPro" id="IPR036640">
    <property type="entry name" value="ABC1_TM_sf"/>
</dbReference>
<feature type="transmembrane region" description="Helical" evidence="7">
    <location>
        <begin position="20"/>
        <end position="48"/>
    </location>
</feature>
<keyword evidence="4 10" id="KW-0067">ATP-binding</keyword>
<feature type="transmembrane region" description="Helical" evidence="7">
    <location>
        <begin position="285"/>
        <end position="305"/>
    </location>
</feature>
<dbReference type="Proteomes" id="UP000632774">
    <property type="component" value="Unassembled WGS sequence"/>
</dbReference>
<dbReference type="InterPro" id="IPR027417">
    <property type="entry name" value="P-loop_NTPase"/>
</dbReference>
<evidence type="ECO:0000259" key="8">
    <source>
        <dbReference type="PROSITE" id="PS50893"/>
    </source>
</evidence>
<evidence type="ECO:0000313" key="10">
    <source>
        <dbReference type="EMBL" id="MBE9666345.1"/>
    </source>
</evidence>
<dbReference type="InterPro" id="IPR011527">
    <property type="entry name" value="ABC1_TM_dom"/>
</dbReference>
<protein>
    <submittedName>
        <fullName evidence="10">ABC transporter ATP-binding protein</fullName>
    </submittedName>
</protein>
<dbReference type="InterPro" id="IPR003439">
    <property type="entry name" value="ABC_transporter-like_ATP-bd"/>
</dbReference>
<keyword evidence="11" id="KW-1185">Reference proteome</keyword>
<dbReference type="InterPro" id="IPR039421">
    <property type="entry name" value="Type_1_exporter"/>
</dbReference>
<dbReference type="PROSITE" id="PS00211">
    <property type="entry name" value="ABC_TRANSPORTER_1"/>
    <property type="match status" value="1"/>
</dbReference>
<gene>
    <name evidence="10" type="ORF">IRJ18_08240</name>
</gene>
<proteinExistence type="predicted"/>
<dbReference type="EMBL" id="JADFFM010000001">
    <property type="protein sequence ID" value="MBE9666345.1"/>
    <property type="molecule type" value="Genomic_DNA"/>
</dbReference>
<feature type="transmembrane region" description="Helical" evidence="7">
    <location>
        <begin position="260"/>
        <end position="279"/>
    </location>
</feature>
<dbReference type="PROSITE" id="PS50893">
    <property type="entry name" value="ABC_TRANSPORTER_2"/>
    <property type="match status" value="1"/>
</dbReference>
<evidence type="ECO:0000313" key="11">
    <source>
        <dbReference type="Proteomes" id="UP000632774"/>
    </source>
</evidence>
<feature type="transmembrane region" description="Helical" evidence="7">
    <location>
        <begin position="60"/>
        <end position="82"/>
    </location>
</feature>
<dbReference type="PANTHER" id="PTHR43394:SF1">
    <property type="entry name" value="ATP-BINDING CASSETTE SUB-FAMILY B MEMBER 10, MITOCHONDRIAL"/>
    <property type="match status" value="1"/>
</dbReference>
<dbReference type="SUPFAM" id="SSF90123">
    <property type="entry name" value="ABC transporter transmembrane region"/>
    <property type="match status" value="1"/>
</dbReference>
<keyword evidence="2 7" id="KW-0812">Transmembrane</keyword>
<evidence type="ECO:0000256" key="1">
    <source>
        <dbReference type="ARBA" id="ARBA00004651"/>
    </source>
</evidence>
<accession>A0ABR9XGL7</accession>
<dbReference type="RefSeq" id="WP_194105711.1">
    <property type="nucleotide sequence ID" value="NZ_JADFFM010000001.1"/>
</dbReference>